<proteinExistence type="predicted"/>
<reference evidence="2" key="2">
    <citation type="submission" date="2015-06" db="UniProtKB">
        <authorList>
            <consortium name="EnsemblPlants"/>
        </authorList>
    </citation>
    <scope>IDENTIFICATION</scope>
    <source>
        <strain evidence="2">DM1-3 516 R44</strain>
    </source>
</reference>
<accession>M1AYW1</accession>
<name>M1AYW1_SOLTU</name>
<evidence type="ECO:0000313" key="2">
    <source>
        <dbReference type="EnsemblPlants" id="PGSC0003DMT400033271"/>
    </source>
</evidence>
<keyword evidence="3" id="KW-1185">Reference proteome</keyword>
<feature type="compositionally biased region" description="Polar residues" evidence="1">
    <location>
        <begin position="1"/>
        <end position="11"/>
    </location>
</feature>
<sequence length="175" mass="19702">MSTDEPTQTISEDIPRFEVLSSKPPDQILRKTRRVSSTSSAPPPKRRYKVDLAKPKSTAMEQQERVLLYSRFCCVANNDHIDNVDVEAKEQTHVHEHEVGENAHTLKDQRSREDISEPPSTGDVPFEGSIFKEVIDGVVEGVVHYFVLIPHCLDGAALIHAGLDRRPSRPPQQQD</sequence>
<dbReference type="InParanoid" id="M1AYW1"/>
<evidence type="ECO:0000313" key="3">
    <source>
        <dbReference type="Proteomes" id="UP000011115"/>
    </source>
</evidence>
<organism evidence="2 3">
    <name type="scientific">Solanum tuberosum</name>
    <name type="common">Potato</name>
    <dbReference type="NCBI Taxonomy" id="4113"/>
    <lineage>
        <taxon>Eukaryota</taxon>
        <taxon>Viridiplantae</taxon>
        <taxon>Streptophyta</taxon>
        <taxon>Embryophyta</taxon>
        <taxon>Tracheophyta</taxon>
        <taxon>Spermatophyta</taxon>
        <taxon>Magnoliopsida</taxon>
        <taxon>eudicotyledons</taxon>
        <taxon>Gunneridae</taxon>
        <taxon>Pentapetalae</taxon>
        <taxon>asterids</taxon>
        <taxon>lamiids</taxon>
        <taxon>Solanales</taxon>
        <taxon>Solanaceae</taxon>
        <taxon>Solanoideae</taxon>
        <taxon>Solaneae</taxon>
        <taxon>Solanum</taxon>
    </lineage>
</organism>
<feature type="region of interest" description="Disordered" evidence="1">
    <location>
        <begin position="1"/>
        <end position="56"/>
    </location>
</feature>
<dbReference type="Proteomes" id="UP000011115">
    <property type="component" value="Unassembled WGS sequence"/>
</dbReference>
<reference evidence="3" key="1">
    <citation type="journal article" date="2011" name="Nature">
        <title>Genome sequence and analysis of the tuber crop potato.</title>
        <authorList>
            <consortium name="The Potato Genome Sequencing Consortium"/>
        </authorList>
    </citation>
    <scope>NUCLEOTIDE SEQUENCE [LARGE SCALE GENOMIC DNA]</scope>
    <source>
        <strain evidence="3">cv. DM1-3 516 R44</strain>
    </source>
</reference>
<dbReference type="Gramene" id="PGSC0003DMT400033271">
    <property type="protein sequence ID" value="PGSC0003DMT400033271"/>
    <property type="gene ID" value="PGSC0003DMG400012779"/>
</dbReference>
<dbReference type="AlphaFoldDB" id="M1AYW1"/>
<evidence type="ECO:0000256" key="1">
    <source>
        <dbReference type="SAM" id="MobiDB-lite"/>
    </source>
</evidence>
<feature type="region of interest" description="Disordered" evidence="1">
    <location>
        <begin position="101"/>
        <end position="123"/>
    </location>
</feature>
<feature type="compositionally biased region" description="Basic and acidic residues" evidence="1">
    <location>
        <begin position="101"/>
        <end position="115"/>
    </location>
</feature>
<dbReference type="HOGENOM" id="CLU_1535166_0_0_1"/>
<dbReference type="EnsemblPlants" id="PGSC0003DMT400033271">
    <property type="protein sequence ID" value="PGSC0003DMT400033271"/>
    <property type="gene ID" value="PGSC0003DMG400012779"/>
</dbReference>
<protein>
    <submittedName>
        <fullName evidence="2">Uncharacterized protein</fullName>
    </submittedName>
</protein>
<dbReference type="PaxDb" id="4113-PGSC0003DMT400033271"/>